<dbReference type="PROSITE" id="PS50890">
    <property type="entry name" value="PUA"/>
    <property type="match status" value="1"/>
</dbReference>
<protein>
    <recommendedName>
        <fullName evidence="9">PUA domain-containing protein</fullName>
    </recommendedName>
</protein>
<dbReference type="Proteomes" id="UP000003288">
    <property type="component" value="Unassembled WGS sequence"/>
</dbReference>
<organism evidence="10 11">
    <name type="scientific">Caminibacter mediatlanticus TB-2</name>
    <dbReference type="NCBI Taxonomy" id="391592"/>
    <lineage>
        <taxon>Bacteria</taxon>
        <taxon>Pseudomonadati</taxon>
        <taxon>Campylobacterota</taxon>
        <taxon>Epsilonproteobacteria</taxon>
        <taxon>Nautiliales</taxon>
        <taxon>Nautiliaceae</taxon>
        <taxon>Caminibacter</taxon>
    </lineage>
</organism>
<evidence type="ECO:0000256" key="1">
    <source>
        <dbReference type="ARBA" id="ARBA00004496"/>
    </source>
</evidence>
<dbReference type="Gene3D" id="3.40.50.150">
    <property type="entry name" value="Vaccinia Virus protein VP39"/>
    <property type="match status" value="1"/>
</dbReference>
<dbReference type="EMBL" id="ABCJ01000001">
    <property type="protein sequence ID" value="EDM24308.1"/>
    <property type="molecule type" value="Genomic_DNA"/>
</dbReference>
<keyword evidence="3" id="KW-0698">rRNA processing</keyword>
<accession>A0AAI9AIJ2</accession>
<dbReference type="PANTHER" id="PTHR42873:SF1">
    <property type="entry name" value="S-ADENOSYLMETHIONINE-DEPENDENT METHYLTRANSFERASE DOMAIN-CONTAINING PROTEIN"/>
    <property type="match status" value="1"/>
</dbReference>
<name>A0AAI9AIJ2_9BACT</name>
<evidence type="ECO:0000256" key="2">
    <source>
        <dbReference type="ARBA" id="ARBA00022490"/>
    </source>
</evidence>
<dbReference type="InterPro" id="IPR002478">
    <property type="entry name" value="PUA"/>
</dbReference>
<dbReference type="GO" id="GO:0005737">
    <property type="term" value="C:cytoplasm"/>
    <property type="evidence" value="ECO:0007669"/>
    <property type="project" value="UniProtKB-SubCell"/>
</dbReference>
<evidence type="ECO:0000256" key="8">
    <source>
        <dbReference type="ARBA" id="ARBA00038091"/>
    </source>
</evidence>
<dbReference type="InterPro" id="IPR029063">
    <property type="entry name" value="SAM-dependent_MTases_sf"/>
</dbReference>
<feature type="domain" description="PUA" evidence="9">
    <location>
        <begin position="1"/>
        <end position="83"/>
    </location>
</feature>
<evidence type="ECO:0000313" key="10">
    <source>
        <dbReference type="EMBL" id="EDM24308.1"/>
    </source>
</evidence>
<comment type="similarity">
    <text evidence="8">Belongs to the methyltransferase superfamily. RlmI family.</text>
</comment>
<evidence type="ECO:0000256" key="4">
    <source>
        <dbReference type="ARBA" id="ARBA00022603"/>
    </source>
</evidence>
<dbReference type="InterPro" id="IPR015947">
    <property type="entry name" value="PUA-like_sf"/>
</dbReference>
<dbReference type="SUPFAM" id="SSF53335">
    <property type="entry name" value="S-adenosyl-L-methionine-dependent methyltransferases"/>
    <property type="match status" value="1"/>
</dbReference>
<sequence length="377" mass="43400">MRVEINKESYKKLQRRFPWVYKNEIVNFPECNAGDIVDLVYRDEYVATAFFNPLSKISARVINFEKTKITKDFFKKRIEKAIKKRENILSNSYRLIHSEADLLPGLIVDKYGDNLVMSFTTAGMDNLKGIIVEILIELLKPKGIYEKGDKVRIKEGLEVVNQTLYGNVDDEFIIEENNKKFLTYLKEGQKTGFFLDQRKNRKIIGEYGDKKTLDLFANAGGFGIYANAKYTKFVEISALACSQIEKNCELNNLKNYEIVRMDVFKFLEKEKEIYDLIIIDPPAFAKNKKARNGAIKGWKYLIVNSLKLLEDGGYLALFSCSHSITSKDLLDLALSSSIIDNSNLEVIEFLKQDIDHPYVLSVPNSLYLTGILLRKWK</sequence>
<reference evidence="10 11" key="1">
    <citation type="journal article" date="2011" name="Stand. Genomic Sci.">
        <title>Draft genome sequence of Caminibacter mediatlanticus strain TB-2, an epsilonproteobacterium isolated from a deep-sea hydrothermal vent.</title>
        <authorList>
            <person name="Giovannelli D."/>
            <person name="Ferriera S."/>
            <person name="Johnson J."/>
            <person name="Kravitz S."/>
            <person name="Perez-Rodriguez I."/>
            <person name="Ricci J."/>
            <person name="O'Brien C."/>
            <person name="Voordeckers J.W."/>
            <person name="Bini E."/>
            <person name="Vetriani C."/>
        </authorList>
    </citation>
    <scope>NUCLEOTIDE SEQUENCE [LARGE SCALE GENOMIC DNA]</scope>
    <source>
        <strain evidence="10 11">TB-2</strain>
    </source>
</reference>
<dbReference type="CDD" id="cd02440">
    <property type="entry name" value="AdoMet_MTases"/>
    <property type="match status" value="1"/>
</dbReference>
<comment type="subcellular location">
    <subcellularLocation>
        <location evidence="1">Cytoplasm</location>
    </subcellularLocation>
</comment>
<comment type="caution">
    <text evidence="10">The sequence shown here is derived from an EMBL/GenBank/DDBJ whole genome shotgun (WGS) entry which is preliminary data.</text>
</comment>
<dbReference type="Pfam" id="PF10672">
    <property type="entry name" value="Methyltrans_SAM"/>
    <property type="match status" value="1"/>
</dbReference>
<evidence type="ECO:0000256" key="6">
    <source>
        <dbReference type="ARBA" id="ARBA00022691"/>
    </source>
</evidence>
<dbReference type="Pfam" id="PF17785">
    <property type="entry name" value="PUA_3"/>
    <property type="match status" value="1"/>
</dbReference>
<keyword evidence="7" id="KW-0694">RNA-binding</keyword>
<dbReference type="SUPFAM" id="SSF88697">
    <property type="entry name" value="PUA domain-like"/>
    <property type="match status" value="1"/>
</dbReference>
<dbReference type="RefSeq" id="WP_007473111.1">
    <property type="nucleotide sequence ID" value="NZ_ABCJ01000001.1"/>
</dbReference>
<dbReference type="GO" id="GO:0003723">
    <property type="term" value="F:RNA binding"/>
    <property type="evidence" value="ECO:0007669"/>
    <property type="project" value="UniProtKB-KW"/>
</dbReference>
<evidence type="ECO:0000256" key="7">
    <source>
        <dbReference type="ARBA" id="ARBA00022884"/>
    </source>
</evidence>
<dbReference type="GO" id="GO:0006364">
    <property type="term" value="P:rRNA processing"/>
    <property type="evidence" value="ECO:0007669"/>
    <property type="project" value="UniProtKB-KW"/>
</dbReference>
<proteinExistence type="inferred from homology"/>
<evidence type="ECO:0000256" key="5">
    <source>
        <dbReference type="ARBA" id="ARBA00022679"/>
    </source>
</evidence>
<dbReference type="InterPro" id="IPR019614">
    <property type="entry name" value="SAM-dep_methyl-trfase"/>
</dbReference>
<keyword evidence="4" id="KW-0489">Methyltransferase</keyword>
<dbReference type="CDD" id="cd21153">
    <property type="entry name" value="PUA_RlmI"/>
    <property type="match status" value="1"/>
</dbReference>
<dbReference type="AlphaFoldDB" id="A0AAI9AIJ2"/>
<dbReference type="CDD" id="cd11572">
    <property type="entry name" value="RlmI_M_like"/>
    <property type="match status" value="1"/>
</dbReference>
<dbReference type="GO" id="GO:0032259">
    <property type="term" value="P:methylation"/>
    <property type="evidence" value="ECO:0007669"/>
    <property type="project" value="UniProtKB-KW"/>
</dbReference>
<dbReference type="InterPro" id="IPR041532">
    <property type="entry name" value="RlmI-like_PUA"/>
</dbReference>
<keyword evidence="2" id="KW-0963">Cytoplasm</keyword>
<dbReference type="InterPro" id="IPR036974">
    <property type="entry name" value="PUA_sf"/>
</dbReference>
<dbReference type="GO" id="GO:0008168">
    <property type="term" value="F:methyltransferase activity"/>
    <property type="evidence" value="ECO:0007669"/>
    <property type="project" value="UniProtKB-KW"/>
</dbReference>
<evidence type="ECO:0000259" key="9">
    <source>
        <dbReference type="SMART" id="SM00359"/>
    </source>
</evidence>
<dbReference type="SMART" id="SM00359">
    <property type="entry name" value="PUA"/>
    <property type="match status" value="1"/>
</dbReference>
<evidence type="ECO:0000313" key="11">
    <source>
        <dbReference type="Proteomes" id="UP000003288"/>
    </source>
</evidence>
<dbReference type="PANTHER" id="PTHR42873">
    <property type="entry name" value="RIBOSOMAL RNA LARGE SUBUNIT METHYLTRANSFERASE"/>
    <property type="match status" value="1"/>
</dbReference>
<evidence type="ECO:0000256" key="3">
    <source>
        <dbReference type="ARBA" id="ARBA00022552"/>
    </source>
</evidence>
<gene>
    <name evidence="10" type="ORF">CMTB2_02293</name>
</gene>
<keyword evidence="5" id="KW-0808">Transferase</keyword>
<dbReference type="Gene3D" id="2.30.130.10">
    <property type="entry name" value="PUA domain"/>
    <property type="match status" value="1"/>
</dbReference>
<dbReference type="Gene3D" id="3.30.750.80">
    <property type="entry name" value="RNA methyltransferase domain (HRMD) like"/>
    <property type="match status" value="1"/>
</dbReference>
<keyword evidence="6" id="KW-0949">S-adenosyl-L-methionine</keyword>